<keyword evidence="5" id="KW-0443">Lipid metabolism</keyword>
<accession>A0ABY5PED6</accession>
<dbReference type="RefSeq" id="WP_353863459.1">
    <property type="nucleotide sequence ID" value="NZ_CP088295.1"/>
</dbReference>
<evidence type="ECO:0000313" key="7">
    <source>
        <dbReference type="Proteomes" id="UP001058860"/>
    </source>
</evidence>
<keyword evidence="4" id="KW-0949">S-adenosyl-L-methionine</keyword>
<sequence>MTHARLRRSLAHALLRRTRHGQITLVEDGRETTYGEPAHDGLHARMELVDPPAVYRALLRGSLGLALAWTDGAWTSPDPVALVRLGARNMPRFDRLRLRLRWALGPIQWATGALRRNTIKRSREQIAAHYDLGNDLYELFLDETLMYSAGVFETPQASLHEASLAKLDRICRKLQLRPDDHLLEIGTGWGAMAVYAAERYGCRVTTTTISQEQHAVATARVREAGLEDRVTVLLRDYRELEGQFDKLVSIEMIEAVGWRDFGTFFDVCSQRLKPDGVMLLQAITIDDRAYEAEKATKSFINQLIFPGGCLPSQEIIARCVSERTDMRAVQLEDITEHYVRTLQHWRDRFDAQPEALRALGYDDRFQRLWTLYLAYCEGGFAERRIGDVQLLLAKPRFVDEPLAPAHAIAPAGRGRFARELEVAA</sequence>
<keyword evidence="7" id="KW-1185">Reference proteome</keyword>
<gene>
    <name evidence="6" type="ORF">LRS13_19965</name>
</gene>
<evidence type="ECO:0000256" key="1">
    <source>
        <dbReference type="ARBA" id="ARBA00010815"/>
    </source>
</evidence>
<evidence type="ECO:0000256" key="5">
    <source>
        <dbReference type="ARBA" id="ARBA00023098"/>
    </source>
</evidence>
<evidence type="ECO:0000256" key="3">
    <source>
        <dbReference type="ARBA" id="ARBA00022679"/>
    </source>
</evidence>
<comment type="similarity">
    <text evidence="1">Belongs to the CFA/CMAS family.</text>
</comment>
<protein>
    <submittedName>
        <fullName evidence="6">Cyclopropane-fatty-acyl-phospholipid synthase family protein</fullName>
    </submittedName>
</protein>
<reference evidence="7" key="1">
    <citation type="submission" date="2021-11" db="EMBL/GenBank/DDBJ databases">
        <title>Cultivation dependent microbiological survey of springs from the worlds oldest radium mine currently devoted to the extraction of radon-saturated water.</title>
        <authorList>
            <person name="Kapinusova G."/>
            <person name="Smrhova T."/>
            <person name="Strejcek M."/>
            <person name="Suman J."/>
            <person name="Jani K."/>
            <person name="Pajer P."/>
            <person name="Uhlik O."/>
        </authorList>
    </citation>
    <scope>NUCLEOTIDE SEQUENCE [LARGE SCALE GENOMIC DNA]</scope>
    <source>
        <strain evidence="7">J379</strain>
    </source>
</reference>
<keyword evidence="3" id="KW-0808">Transferase</keyword>
<dbReference type="Proteomes" id="UP001058860">
    <property type="component" value="Chromosome"/>
</dbReference>
<proteinExistence type="inferred from homology"/>
<dbReference type="Gene3D" id="3.40.50.150">
    <property type="entry name" value="Vaccinia Virus protein VP39"/>
    <property type="match status" value="1"/>
</dbReference>
<dbReference type="Pfam" id="PF02353">
    <property type="entry name" value="CMAS"/>
    <property type="match status" value="1"/>
</dbReference>
<dbReference type="InterPro" id="IPR003333">
    <property type="entry name" value="CMAS"/>
</dbReference>
<keyword evidence="2" id="KW-0489">Methyltransferase</keyword>
<dbReference type="InterPro" id="IPR050723">
    <property type="entry name" value="CFA/CMAS"/>
</dbReference>
<dbReference type="CDD" id="cd02440">
    <property type="entry name" value="AdoMet_MTases"/>
    <property type="match status" value="1"/>
</dbReference>
<dbReference type="PANTHER" id="PTHR43667">
    <property type="entry name" value="CYCLOPROPANE-FATTY-ACYL-PHOSPHOLIPID SYNTHASE"/>
    <property type="match status" value="1"/>
</dbReference>
<name>A0ABY5PED6_9ACTN</name>
<dbReference type="EMBL" id="CP088295">
    <property type="protein sequence ID" value="UUY02937.1"/>
    <property type="molecule type" value="Genomic_DNA"/>
</dbReference>
<dbReference type="SUPFAM" id="SSF53335">
    <property type="entry name" value="S-adenosyl-L-methionine-dependent methyltransferases"/>
    <property type="match status" value="1"/>
</dbReference>
<dbReference type="PANTHER" id="PTHR43667:SF2">
    <property type="entry name" value="FATTY ACID C-METHYL TRANSFERASE"/>
    <property type="match status" value="1"/>
</dbReference>
<organism evidence="6 7">
    <name type="scientific">Svornostia abyssi</name>
    <dbReference type="NCBI Taxonomy" id="2898438"/>
    <lineage>
        <taxon>Bacteria</taxon>
        <taxon>Bacillati</taxon>
        <taxon>Actinomycetota</taxon>
        <taxon>Thermoleophilia</taxon>
        <taxon>Solirubrobacterales</taxon>
        <taxon>Baekduiaceae</taxon>
        <taxon>Svornostia</taxon>
    </lineage>
</organism>
<evidence type="ECO:0000256" key="2">
    <source>
        <dbReference type="ARBA" id="ARBA00022603"/>
    </source>
</evidence>
<dbReference type="InterPro" id="IPR029063">
    <property type="entry name" value="SAM-dependent_MTases_sf"/>
</dbReference>
<evidence type="ECO:0000256" key="4">
    <source>
        <dbReference type="ARBA" id="ARBA00022691"/>
    </source>
</evidence>
<evidence type="ECO:0000313" key="6">
    <source>
        <dbReference type="EMBL" id="UUY02937.1"/>
    </source>
</evidence>
<dbReference type="PIRSF" id="PIRSF003085">
    <property type="entry name" value="CMAS"/>
    <property type="match status" value="1"/>
</dbReference>